<gene>
    <name evidence="2" type="ORF">H9786_02415</name>
</gene>
<proteinExistence type="predicted"/>
<comment type="caution">
    <text evidence="2">The sequence shown here is derived from an EMBL/GenBank/DDBJ whole genome shotgun (WGS) entry which is preliminary data.</text>
</comment>
<evidence type="ECO:0000256" key="1">
    <source>
        <dbReference type="SAM" id="MobiDB-lite"/>
    </source>
</evidence>
<evidence type="ECO:0000313" key="3">
    <source>
        <dbReference type="Proteomes" id="UP000823823"/>
    </source>
</evidence>
<dbReference type="Proteomes" id="UP000823823">
    <property type="component" value="Unassembled WGS sequence"/>
</dbReference>
<evidence type="ECO:0000313" key="2">
    <source>
        <dbReference type="EMBL" id="HJB09376.1"/>
    </source>
</evidence>
<dbReference type="EMBL" id="DWZH01000017">
    <property type="protein sequence ID" value="HJB09376.1"/>
    <property type="molecule type" value="Genomic_DNA"/>
</dbReference>
<reference evidence="2" key="2">
    <citation type="submission" date="2021-04" db="EMBL/GenBank/DDBJ databases">
        <authorList>
            <person name="Gilroy R."/>
        </authorList>
    </citation>
    <scope>NUCLEOTIDE SEQUENCE</scope>
    <source>
        <strain evidence="2">ChiHjej13B12-24818</strain>
    </source>
</reference>
<reference evidence="2" key="1">
    <citation type="journal article" date="2021" name="PeerJ">
        <title>Extensive microbial diversity within the chicken gut microbiome revealed by metagenomics and culture.</title>
        <authorList>
            <person name="Gilroy R."/>
            <person name="Ravi A."/>
            <person name="Getino M."/>
            <person name="Pursley I."/>
            <person name="Horton D.L."/>
            <person name="Alikhan N.F."/>
            <person name="Baker D."/>
            <person name="Gharbi K."/>
            <person name="Hall N."/>
            <person name="Watson M."/>
            <person name="Adriaenssens E.M."/>
            <person name="Foster-Nyarko E."/>
            <person name="Jarju S."/>
            <person name="Secka A."/>
            <person name="Antonio M."/>
            <person name="Oren A."/>
            <person name="Chaudhuri R.R."/>
            <person name="La Ragione R."/>
            <person name="Hildebrand F."/>
            <person name="Pallen M.J."/>
        </authorList>
    </citation>
    <scope>NUCLEOTIDE SEQUENCE</scope>
    <source>
        <strain evidence="2">ChiHjej13B12-24818</strain>
    </source>
</reference>
<protein>
    <submittedName>
        <fullName evidence="2">Uncharacterized protein</fullName>
    </submittedName>
</protein>
<name>A0A9D2LBI1_9MICO</name>
<accession>A0A9D2LBI1</accession>
<organism evidence="2 3">
    <name type="scientific">Candidatus Brachybacterium merdavium</name>
    <dbReference type="NCBI Taxonomy" id="2838513"/>
    <lineage>
        <taxon>Bacteria</taxon>
        <taxon>Bacillati</taxon>
        <taxon>Actinomycetota</taxon>
        <taxon>Actinomycetes</taxon>
        <taxon>Micrococcales</taxon>
        <taxon>Dermabacteraceae</taxon>
        <taxon>Brachybacterium</taxon>
    </lineage>
</organism>
<sequence length="48" mass="4791">MIRPAPACEFIALYREAGVDSLEGPGDAESKGGDEGTPAPGSDARAGT</sequence>
<feature type="region of interest" description="Disordered" evidence="1">
    <location>
        <begin position="18"/>
        <end position="48"/>
    </location>
</feature>
<dbReference type="AlphaFoldDB" id="A0A9D2LBI1"/>